<comment type="caution">
    <text evidence="4">The sequence shown here is derived from an EMBL/GenBank/DDBJ whole genome shotgun (WGS) entry which is preliminary data.</text>
</comment>
<dbReference type="AlphaFoldDB" id="J9AW09"/>
<dbReference type="GO" id="GO:0003729">
    <property type="term" value="F:mRNA binding"/>
    <property type="evidence" value="ECO:0007669"/>
    <property type="project" value="TreeGrafter"/>
</dbReference>
<gene>
    <name evidence="4" type="ORF">WUBG_10349</name>
</gene>
<dbReference type="GO" id="GO:0000445">
    <property type="term" value="C:THO complex part of transcription export complex"/>
    <property type="evidence" value="ECO:0007669"/>
    <property type="project" value="TreeGrafter"/>
</dbReference>
<evidence type="ECO:0000313" key="5">
    <source>
        <dbReference type="Proteomes" id="UP000004810"/>
    </source>
</evidence>
<dbReference type="PANTHER" id="PTHR13375">
    <property type="entry name" value="FMS INTERACTING PROTEIN"/>
    <property type="match status" value="1"/>
</dbReference>
<dbReference type="EMBL" id="ADBV01006231">
    <property type="protein sequence ID" value="EJW78740.1"/>
    <property type="molecule type" value="Genomic_DNA"/>
</dbReference>
<name>J9AW09_WUCBA</name>
<protein>
    <submittedName>
        <fullName evidence="4">Uncharacterized protein</fullName>
    </submittedName>
</protein>
<accession>J9AW09</accession>
<comment type="subcellular location">
    <subcellularLocation>
        <location evidence="1">Nucleus</location>
    </subcellularLocation>
</comment>
<dbReference type="GO" id="GO:0006406">
    <property type="term" value="P:mRNA export from nucleus"/>
    <property type="evidence" value="ECO:0007669"/>
    <property type="project" value="TreeGrafter"/>
</dbReference>
<reference evidence="5" key="1">
    <citation type="submission" date="2012-08" db="EMBL/GenBank/DDBJ databases">
        <title>The Genome Sequence of Wuchereria bancrofti.</title>
        <authorList>
            <person name="Nutman T.B."/>
            <person name="Fink D.L."/>
            <person name="Russ C."/>
            <person name="Young S."/>
            <person name="Zeng Q."/>
            <person name="Koehrsen M."/>
            <person name="Alvarado L."/>
            <person name="Berlin A."/>
            <person name="Chapman S.B."/>
            <person name="Chen Z."/>
            <person name="Freedman E."/>
            <person name="Gellesch M."/>
            <person name="Goldberg J."/>
            <person name="Griggs A."/>
            <person name="Gujja S."/>
            <person name="Heilman E.R."/>
            <person name="Heiman D."/>
            <person name="Hepburn T."/>
            <person name="Howarth C."/>
            <person name="Jen D."/>
            <person name="Larson L."/>
            <person name="Lewis B."/>
            <person name="Mehta T."/>
            <person name="Park D."/>
            <person name="Pearson M."/>
            <person name="Roberts A."/>
            <person name="Saif S."/>
            <person name="Shea T."/>
            <person name="Shenoy N."/>
            <person name="Sisk P."/>
            <person name="Stolte C."/>
            <person name="Sykes S."/>
            <person name="Walk T."/>
            <person name="White J."/>
            <person name="Yandava C."/>
            <person name="Haas B."/>
            <person name="Henn M.R."/>
            <person name="Nusbaum C."/>
            <person name="Birren B."/>
        </authorList>
    </citation>
    <scope>NUCLEOTIDE SEQUENCE [LARGE SCALE GENOMIC DNA]</scope>
    <source>
        <strain evidence="5">NA</strain>
    </source>
</reference>
<comment type="similarity">
    <text evidence="2">Belongs to the THOC5 family.</text>
</comment>
<proteinExistence type="inferred from homology"/>
<evidence type="ECO:0000256" key="2">
    <source>
        <dbReference type="ARBA" id="ARBA00008044"/>
    </source>
</evidence>
<dbReference type="Proteomes" id="UP000004810">
    <property type="component" value="Unassembled WGS sequence"/>
</dbReference>
<evidence type="ECO:0000256" key="3">
    <source>
        <dbReference type="ARBA" id="ARBA00023242"/>
    </source>
</evidence>
<evidence type="ECO:0000313" key="4">
    <source>
        <dbReference type="EMBL" id="EJW78740.1"/>
    </source>
</evidence>
<sequence>ENEAVTEEYRKLIESERQTNISKQFYFSATVERDPGAKLHALIYVDIKYPKVKPIYILTFSLDNMETCSSFNNTLIHVERVLNADFAAYVTVDDPNNILGAQMAFLVSRFDIFLESSSAASNSGQFTREHLFSRPYRGRDHQLPLYYQKNMNAFTFLS</sequence>
<evidence type="ECO:0000256" key="1">
    <source>
        <dbReference type="ARBA" id="ARBA00004123"/>
    </source>
</evidence>
<dbReference type="InterPro" id="IPR019163">
    <property type="entry name" value="THO_Thoc5"/>
</dbReference>
<feature type="non-terminal residue" evidence="4">
    <location>
        <position position="1"/>
    </location>
</feature>
<dbReference type="PANTHER" id="PTHR13375:SF3">
    <property type="entry name" value="THO COMPLEX SUBUNIT 5 HOMOLOG"/>
    <property type="match status" value="1"/>
</dbReference>
<organism evidence="4 5">
    <name type="scientific">Wuchereria bancrofti</name>
    <dbReference type="NCBI Taxonomy" id="6293"/>
    <lineage>
        <taxon>Eukaryota</taxon>
        <taxon>Metazoa</taxon>
        <taxon>Ecdysozoa</taxon>
        <taxon>Nematoda</taxon>
        <taxon>Chromadorea</taxon>
        <taxon>Rhabditida</taxon>
        <taxon>Spirurina</taxon>
        <taxon>Spiruromorpha</taxon>
        <taxon>Filarioidea</taxon>
        <taxon>Onchocercidae</taxon>
        <taxon>Wuchereria</taxon>
    </lineage>
</organism>
<keyword evidence="3" id="KW-0539">Nucleus</keyword>